<dbReference type="AlphaFoldDB" id="A0A4Q9N827"/>
<dbReference type="EMBL" id="ML143386">
    <property type="protein sequence ID" value="TBU35391.1"/>
    <property type="molecule type" value="Genomic_DNA"/>
</dbReference>
<dbReference type="Proteomes" id="UP000292957">
    <property type="component" value="Unassembled WGS sequence"/>
</dbReference>
<proteinExistence type="predicted"/>
<reference evidence="1" key="1">
    <citation type="submission" date="2019-01" db="EMBL/GenBank/DDBJ databases">
        <title>Draft genome sequences of three monokaryotic isolates of the white-rot basidiomycete fungus Dichomitus squalens.</title>
        <authorList>
            <consortium name="DOE Joint Genome Institute"/>
            <person name="Lopez S.C."/>
            <person name="Andreopoulos B."/>
            <person name="Pangilinan J."/>
            <person name="Lipzen A."/>
            <person name="Riley R."/>
            <person name="Ahrendt S."/>
            <person name="Ng V."/>
            <person name="Barry K."/>
            <person name="Daum C."/>
            <person name="Grigoriev I.V."/>
            <person name="Hilden K.S."/>
            <person name="Makela M.R."/>
            <person name="de Vries R.P."/>
        </authorList>
    </citation>
    <scope>NUCLEOTIDE SEQUENCE [LARGE SCALE GENOMIC DNA]</scope>
    <source>
        <strain evidence="1">OM18370.1</strain>
    </source>
</reference>
<gene>
    <name evidence="1" type="ORF">BD311DRAFT_1395</name>
</gene>
<evidence type="ECO:0000313" key="1">
    <source>
        <dbReference type="EMBL" id="TBU35391.1"/>
    </source>
</evidence>
<accession>A0A4Q9N827</accession>
<protein>
    <submittedName>
        <fullName evidence="1">Uncharacterized protein</fullName>
    </submittedName>
</protein>
<organism evidence="1">
    <name type="scientific">Dichomitus squalens</name>
    <dbReference type="NCBI Taxonomy" id="114155"/>
    <lineage>
        <taxon>Eukaryota</taxon>
        <taxon>Fungi</taxon>
        <taxon>Dikarya</taxon>
        <taxon>Basidiomycota</taxon>
        <taxon>Agaricomycotina</taxon>
        <taxon>Agaricomycetes</taxon>
        <taxon>Polyporales</taxon>
        <taxon>Polyporaceae</taxon>
        <taxon>Dichomitus</taxon>
    </lineage>
</organism>
<sequence length="199" mass="22407">MSPASSRRGLRVTPRHLSEGSVASSRLAPNFGRAFEWVRTTTKAVGKQRATRFTRKCSKRVGEDGIRQQWQVWGRHALARATMVFLGSFWTPLIYPVTHRRALAGVYNVHHILSLSAESTSNPCSCLLSSRVRLFLSHISRMGSVPKTERPLHSMAAFALTLAFSSTFARRRTSCFSTLWRPQKAPSKGSVSHRPRCRR</sequence>
<name>A0A4Q9N827_9APHY</name>